<comment type="caution">
    <text evidence="2">The sequence shown here is derived from an EMBL/GenBank/DDBJ whole genome shotgun (WGS) entry which is preliminary data.</text>
</comment>
<sequence>MGNQQGSKNTKRLHQKQERCTSSTKNVEICTTDRDKKYSTLRILKQGKPKQMLGLLFLRMDQRNLLESYTTNKIMLKIIQIVAGH</sequence>
<proteinExistence type="predicted"/>
<accession>A0AAV7DK30</accession>
<evidence type="ECO:0000313" key="2">
    <source>
        <dbReference type="EMBL" id="KAG8597849.1"/>
    </source>
</evidence>
<gene>
    <name evidence="2" type="ORF">GDO81_002409</name>
</gene>
<evidence type="ECO:0000256" key="1">
    <source>
        <dbReference type="SAM" id="MobiDB-lite"/>
    </source>
</evidence>
<keyword evidence="3" id="KW-1185">Reference proteome</keyword>
<organism evidence="2 3">
    <name type="scientific">Engystomops pustulosus</name>
    <name type="common">Tungara frog</name>
    <name type="synonym">Physalaemus pustulosus</name>
    <dbReference type="NCBI Taxonomy" id="76066"/>
    <lineage>
        <taxon>Eukaryota</taxon>
        <taxon>Metazoa</taxon>
        <taxon>Chordata</taxon>
        <taxon>Craniata</taxon>
        <taxon>Vertebrata</taxon>
        <taxon>Euteleostomi</taxon>
        <taxon>Amphibia</taxon>
        <taxon>Batrachia</taxon>
        <taxon>Anura</taxon>
        <taxon>Neobatrachia</taxon>
        <taxon>Hyloidea</taxon>
        <taxon>Leptodactylidae</taxon>
        <taxon>Leiuperinae</taxon>
        <taxon>Engystomops</taxon>
    </lineage>
</organism>
<reference evidence="2" key="1">
    <citation type="thesis" date="2020" institute="ProQuest LLC" country="789 East Eisenhower Parkway, Ann Arbor, MI, USA">
        <title>Comparative Genomics and Chromosome Evolution.</title>
        <authorList>
            <person name="Mudd A.B."/>
        </authorList>
    </citation>
    <scope>NUCLEOTIDE SEQUENCE</scope>
    <source>
        <strain evidence="2">237g6f4</strain>
        <tissue evidence="2">Blood</tissue>
    </source>
</reference>
<evidence type="ECO:0000313" key="3">
    <source>
        <dbReference type="Proteomes" id="UP000824782"/>
    </source>
</evidence>
<dbReference type="EMBL" id="WNYA01000001">
    <property type="protein sequence ID" value="KAG8597849.1"/>
    <property type="molecule type" value="Genomic_DNA"/>
</dbReference>
<dbReference type="Proteomes" id="UP000824782">
    <property type="component" value="Unassembled WGS sequence"/>
</dbReference>
<dbReference type="AlphaFoldDB" id="A0AAV7DK30"/>
<feature type="region of interest" description="Disordered" evidence="1">
    <location>
        <begin position="1"/>
        <end position="25"/>
    </location>
</feature>
<name>A0AAV7DK30_ENGPU</name>
<protein>
    <submittedName>
        <fullName evidence="2">Uncharacterized protein</fullName>
    </submittedName>
</protein>